<protein>
    <submittedName>
        <fullName evidence="1">Uncharacterized protein</fullName>
    </submittedName>
</protein>
<evidence type="ECO:0000313" key="2">
    <source>
        <dbReference type="Proteomes" id="UP001237988"/>
    </source>
</evidence>
<dbReference type="EMBL" id="OQ749652">
    <property type="protein sequence ID" value="WIC39704.1"/>
    <property type="molecule type" value="Genomic_DNA"/>
</dbReference>
<dbReference type="Pfam" id="PF26092">
    <property type="entry name" value="T4_Y16D"/>
    <property type="match status" value="1"/>
</dbReference>
<name>A0AAF0LY94_9CAUD</name>
<organism evidence="1 2">
    <name type="scientific">Phage Phass-1</name>
    <dbReference type="NCBI Taxonomy" id="3043662"/>
    <lineage>
        <taxon>Viruses</taxon>
        <taxon>Duplodnaviria</taxon>
        <taxon>Heunggongvirae</taxon>
        <taxon>Uroviricota</taxon>
        <taxon>Caudoviricetes</taxon>
        <taxon>Caudoviricetes code 15 clade</taxon>
    </lineage>
</organism>
<accession>A0AAF0LY94</accession>
<sequence length="91" mass="10625">MIKCSAVKFVPFGTDYPIIVAGPRHPDCYETIQEHFGHSYFQSPDIVEGFLDEMDRFLDRYDAKYEALRCGQLTHDTSDRALYSEDIWPEE</sequence>
<proteinExistence type="predicted"/>
<reference evidence="1" key="1">
    <citation type="submission" date="2023-04" db="EMBL/GenBank/DDBJ databases">
        <title>Bacteriophage Phass-1 Discovered in the Human Gut Virome - the Founding Member of the Proposed New Family Phassviridae.</title>
        <authorList>
            <person name="Tikunov A.Y."/>
            <person name="Morozova V.V."/>
            <person name="Chechushkov A.V."/>
            <person name="Tikunova N.V."/>
        </authorList>
    </citation>
    <scope>NUCLEOTIDE SEQUENCE</scope>
</reference>
<evidence type="ECO:0000313" key="1">
    <source>
        <dbReference type="EMBL" id="WIC39704.1"/>
    </source>
</evidence>
<dbReference type="Proteomes" id="UP001237988">
    <property type="component" value="Segment"/>
</dbReference>
<dbReference type="InterPro" id="IPR058630">
    <property type="entry name" value="T4_Y16D"/>
</dbReference>